<keyword evidence="3" id="KW-0732">Signal</keyword>
<comment type="catalytic activity">
    <reaction evidence="1">
        <text>[protein]-peptidylproline (omega=180) = [protein]-peptidylproline (omega=0)</text>
        <dbReference type="Rhea" id="RHEA:16237"/>
        <dbReference type="Rhea" id="RHEA-COMP:10747"/>
        <dbReference type="Rhea" id="RHEA-COMP:10748"/>
        <dbReference type="ChEBI" id="CHEBI:83833"/>
        <dbReference type="ChEBI" id="CHEBI:83834"/>
        <dbReference type="EC" id="5.2.1.8"/>
    </reaction>
</comment>
<evidence type="ECO:0000256" key="6">
    <source>
        <dbReference type="PROSITE-ProRule" id="PRU00278"/>
    </source>
</evidence>
<keyword evidence="5 6" id="KW-0413">Isomerase</keyword>
<proteinExistence type="predicted"/>
<evidence type="ECO:0000259" key="7">
    <source>
        <dbReference type="PROSITE" id="PS50198"/>
    </source>
</evidence>
<evidence type="ECO:0000256" key="3">
    <source>
        <dbReference type="ARBA" id="ARBA00022729"/>
    </source>
</evidence>
<comment type="caution">
    <text evidence="8">The sequence shown here is derived from an EMBL/GenBank/DDBJ whole genome shotgun (WGS) entry which is preliminary data.</text>
</comment>
<dbReference type="AlphaFoldDB" id="A0A9D2MYP5"/>
<reference evidence="8" key="2">
    <citation type="submission" date="2021-04" db="EMBL/GenBank/DDBJ databases">
        <authorList>
            <person name="Gilroy R."/>
        </authorList>
    </citation>
    <scope>NUCLEOTIDE SEQUENCE</scope>
    <source>
        <strain evidence="8">CHK180-15479</strain>
    </source>
</reference>
<reference evidence="8" key="1">
    <citation type="journal article" date="2021" name="PeerJ">
        <title>Extensive microbial diversity within the chicken gut microbiome revealed by metagenomics and culture.</title>
        <authorList>
            <person name="Gilroy R."/>
            <person name="Ravi A."/>
            <person name="Getino M."/>
            <person name="Pursley I."/>
            <person name="Horton D.L."/>
            <person name="Alikhan N.F."/>
            <person name="Baker D."/>
            <person name="Gharbi K."/>
            <person name="Hall N."/>
            <person name="Watson M."/>
            <person name="Adriaenssens E.M."/>
            <person name="Foster-Nyarko E."/>
            <person name="Jarju S."/>
            <person name="Secka A."/>
            <person name="Antonio M."/>
            <person name="Oren A."/>
            <person name="Chaudhuri R.R."/>
            <person name="La Ragione R."/>
            <person name="Hildebrand F."/>
            <person name="Pallen M.J."/>
        </authorList>
    </citation>
    <scope>NUCLEOTIDE SEQUENCE</scope>
    <source>
        <strain evidence="8">CHK180-15479</strain>
    </source>
</reference>
<dbReference type="EMBL" id="DWWT01000022">
    <property type="protein sequence ID" value="HJC05590.1"/>
    <property type="molecule type" value="Genomic_DNA"/>
</dbReference>
<evidence type="ECO:0000313" key="8">
    <source>
        <dbReference type="EMBL" id="HJC05590.1"/>
    </source>
</evidence>
<dbReference type="InterPro" id="IPR050245">
    <property type="entry name" value="PrsA_foldase"/>
</dbReference>
<name>A0A9D2MYP5_9FIRM</name>
<dbReference type="Proteomes" id="UP000823910">
    <property type="component" value="Unassembled WGS sequence"/>
</dbReference>
<dbReference type="InterPro" id="IPR000297">
    <property type="entry name" value="PPIase_PpiC"/>
</dbReference>
<dbReference type="PANTHER" id="PTHR47245:SF1">
    <property type="entry name" value="FOLDASE PROTEIN PRSA"/>
    <property type="match status" value="1"/>
</dbReference>
<evidence type="ECO:0000256" key="1">
    <source>
        <dbReference type="ARBA" id="ARBA00000971"/>
    </source>
</evidence>
<dbReference type="SUPFAM" id="SSF54534">
    <property type="entry name" value="FKBP-like"/>
    <property type="match status" value="1"/>
</dbReference>
<keyword evidence="4 6" id="KW-0697">Rotamase</keyword>
<dbReference type="InterPro" id="IPR046357">
    <property type="entry name" value="PPIase_dom_sf"/>
</dbReference>
<feature type="domain" description="PpiC" evidence="7">
    <location>
        <begin position="125"/>
        <end position="225"/>
    </location>
</feature>
<dbReference type="Pfam" id="PF13145">
    <property type="entry name" value="Rotamase_2"/>
    <property type="match status" value="1"/>
</dbReference>
<sequence length="294" mass="33208">MEGERAAEADYTQGQIMVIAATERNRYQNIYTSQLWQVEADPEGNTFEEVLKDQMGRFLVELATVDQMAQEQGVELTSQEEDSLKSLSQEYYAGLTQEDLDYMGVAQDEVYDLYCMYYRADKMVEEMTQGQNLEVSDAEAKVIEIQQIRLDTREEAEEVLTLAQEEGADFASLGARYSTDSQLARSMEWSEEMDALGEAAFALEQDAVSGIVEQDGGYYILKCVNAYDQEATAVRKERLAQEKKSEAFSGIYEPYAAEHVVVLAADTWESVDFSLGEGCTTDNFFSLYQSYFAE</sequence>
<dbReference type="GO" id="GO:0003755">
    <property type="term" value="F:peptidyl-prolyl cis-trans isomerase activity"/>
    <property type="evidence" value="ECO:0007669"/>
    <property type="project" value="UniProtKB-KW"/>
</dbReference>
<dbReference type="PANTHER" id="PTHR47245">
    <property type="entry name" value="PEPTIDYLPROLYL ISOMERASE"/>
    <property type="match status" value="1"/>
</dbReference>
<gene>
    <name evidence="8" type="ORF">H9704_05470</name>
</gene>
<accession>A0A9D2MYP5</accession>
<dbReference type="Gene3D" id="3.10.50.40">
    <property type="match status" value="1"/>
</dbReference>
<evidence type="ECO:0000256" key="5">
    <source>
        <dbReference type="ARBA" id="ARBA00023235"/>
    </source>
</evidence>
<evidence type="ECO:0000256" key="2">
    <source>
        <dbReference type="ARBA" id="ARBA00013194"/>
    </source>
</evidence>
<protein>
    <recommendedName>
        <fullName evidence="2">peptidylprolyl isomerase</fullName>
        <ecNumber evidence="2">5.2.1.8</ecNumber>
    </recommendedName>
</protein>
<evidence type="ECO:0000256" key="4">
    <source>
        <dbReference type="ARBA" id="ARBA00023110"/>
    </source>
</evidence>
<organism evidence="8 9">
    <name type="scientific">Candidatus Enterocloster excrementipullorum</name>
    <dbReference type="NCBI Taxonomy" id="2838559"/>
    <lineage>
        <taxon>Bacteria</taxon>
        <taxon>Bacillati</taxon>
        <taxon>Bacillota</taxon>
        <taxon>Clostridia</taxon>
        <taxon>Lachnospirales</taxon>
        <taxon>Lachnospiraceae</taxon>
        <taxon>Enterocloster</taxon>
    </lineage>
</organism>
<evidence type="ECO:0000313" key="9">
    <source>
        <dbReference type="Proteomes" id="UP000823910"/>
    </source>
</evidence>
<dbReference type="EC" id="5.2.1.8" evidence="2"/>
<dbReference type="PROSITE" id="PS50198">
    <property type="entry name" value="PPIC_PPIASE_2"/>
    <property type="match status" value="1"/>
</dbReference>